<protein>
    <submittedName>
        <fullName evidence="3">Uncharacterized protein</fullName>
    </submittedName>
</protein>
<dbReference type="EMBL" id="FPAJ01000005">
    <property type="protein sequence ID" value="SFT06059.1"/>
    <property type="molecule type" value="Genomic_DNA"/>
</dbReference>
<dbReference type="OrthoDB" id="7877374at2"/>
<feature type="signal peptide" evidence="2">
    <location>
        <begin position="1"/>
        <end position="18"/>
    </location>
</feature>
<organism evidence="3 4">
    <name type="scientific">Sulfitobacter marinus</name>
    <dbReference type="NCBI Taxonomy" id="394264"/>
    <lineage>
        <taxon>Bacteria</taxon>
        <taxon>Pseudomonadati</taxon>
        <taxon>Pseudomonadota</taxon>
        <taxon>Alphaproteobacteria</taxon>
        <taxon>Rhodobacterales</taxon>
        <taxon>Roseobacteraceae</taxon>
        <taxon>Sulfitobacter</taxon>
    </lineage>
</organism>
<sequence>MKKLMILPALFLASPAVAHPGLHIAPHGAEWMPVFMGLAVIGTAAAVALRARIKAKAAARK</sequence>
<evidence type="ECO:0000256" key="1">
    <source>
        <dbReference type="SAM" id="Phobius"/>
    </source>
</evidence>
<dbReference type="RefSeq" id="WP_093917125.1">
    <property type="nucleotide sequence ID" value="NZ_FPAJ01000005.1"/>
</dbReference>
<evidence type="ECO:0000313" key="3">
    <source>
        <dbReference type="EMBL" id="SFT06059.1"/>
    </source>
</evidence>
<keyword evidence="1" id="KW-1133">Transmembrane helix</keyword>
<feature type="chain" id="PRO_5011745623" evidence="2">
    <location>
        <begin position="19"/>
        <end position="61"/>
    </location>
</feature>
<dbReference type="Proteomes" id="UP000199239">
    <property type="component" value="Unassembled WGS sequence"/>
</dbReference>
<keyword evidence="2" id="KW-0732">Signal</keyword>
<dbReference type="STRING" id="394264.SAMN04488040_2925"/>
<dbReference type="AlphaFoldDB" id="A0A1I6UX89"/>
<evidence type="ECO:0000313" key="4">
    <source>
        <dbReference type="Proteomes" id="UP000199239"/>
    </source>
</evidence>
<evidence type="ECO:0000256" key="2">
    <source>
        <dbReference type="SAM" id="SignalP"/>
    </source>
</evidence>
<name>A0A1I6UX89_9RHOB</name>
<keyword evidence="4" id="KW-1185">Reference proteome</keyword>
<reference evidence="4" key="1">
    <citation type="submission" date="2016-10" db="EMBL/GenBank/DDBJ databases">
        <authorList>
            <person name="Varghese N."/>
            <person name="Submissions S."/>
        </authorList>
    </citation>
    <scope>NUCLEOTIDE SEQUENCE [LARGE SCALE GENOMIC DNA]</scope>
    <source>
        <strain evidence="4">DSM 23422</strain>
    </source>
</reference>
<gene>
    <name evidence="3" type="ORF">SAMN04488040_2925</name>
</gene>
<keyword evidence="1" id="KW-0812">Transmembrane</keyword>
<keyword evidence="1" id="KW-0472">Membrane</keyword>
<proteinExistence type="predicted"/>
<feature type="transmembrane region" description="Helical" evidence="1">
    <location>
        <begin position="34"/>
        <end position="53"/>
    </location>
</feature>
<accession>A0A1I6UX89</accession>